<accession>A0A0H5QH94</accession>
<evidence type="ECO:0000313" key="2">
    <source>
        <dbReference type="EMBL" id="CRZ01370.1"/>
    </source>
</evidence>
<dbReference type="InterPro" id="IPR007972">
    <property type="entry name" value="Mtfr1"/>
</dbReference>
<dbReference type="EMBL" id="HACM01000928">
    <property type="protein sequence ID" value="CRZ01370.1"/>
    <property type="molecule type" value="Transcribed_RNA"/>
</dbReference>
<dbReference type="PANTHER" id="PTHR14215:SF0">
    <property type="entry name" value="WH2 DOMAIN-CONTAINING PROTEIN"/>
    <property type="match status" value="1"/>
</dbReference>
<feature type="region of interest" description="Disordered" evidence="1">
    <location>
        <begin position="336"/>
        <end position="365"/>
    </location>
</feature>
<dbReference type="GO" id="GO:0005739">
    <property type="term" value="C:mitochondrion"/>
    <property type="evidence" value="ECO:0007669"/>
    <property type="project" value="TreeGrafter"/>
</dbReference>
<protein>
    <submittedName>
        <fullName evidence="2">Uncharacterized protein</fullName>
    </submittedName>
</protein>
<feature type="non-terminal residue" evidence="2">
    <location>
        <position position="1"/>
    </location>
</feature>
<dbReference type="GO" id="GO:0000266">
    <property type="term" value="P:mitochondrial fission"/>
    <property type="evidence" value="ECO:0007669"/>
    <property type="project" value="TreeGrafter"/>
</dbReference>
<dbReference type="PANTHER" id="PTHR14215">
    <property type="entry name" value="PROTEIN OF UNKNOWN FUNCTION DUF729"/>
    <property type="match status" value="1"/>
</dbReference>
<dbReference type="AlphaFoldDB" id="A0A0H5QH94"/>
<organism evidence="2">
    <name type="scientific">Spongospora subterranea</name>
    <dbReference type="NCBI Taxonomy" id="70186"/>
    <lineage>
        <taxon>Eukaryota</taxon>
        <taxon>Sar</taxon>
        <taxon>Rhizaria</taxon>
        <taxon>Endomyxa</taxon>
        <taxon>Phytomyxea</taxon>
        <taxon>Plasmodiophorida</taxon>
        <taxon>Plasmodiophoridae</taxon>
        <taxon>Spongospora</taxon>
    </lineage>
</organism>
<sequence length="383" mass="42382">HQTSSRFVISLCSSSFTPRGHDNQQNCVKLNSPLALNFLSRIARMFIQGTPSSLTALRSNEIIQPPNEECDSYLNAARSERLRLLLSVVDARNRTQEIIIDVVHVATAAALHAASMLGEMVYKACLQIHCMFESTAQELSIRSDRAAKLYRLMGSSNQGQEEISPANVQKFAALEVELQMLKQQMAMLMQGQPVSGMVPPAPACPPSTCSSIPNAPSLPDRSLSFLDELICSDISSDEDEYSSRSVSFRNQQKVPGKGSSILPKSASLKAEHSRQDHMSFADQIQERNRTGLRKTQIDRSPGGTPMKRVAVSGDEHFHKEILANALFKKFQNVRADESPQRMRNQAVCKAQPHRSGSRPSGLASIIGEEDVLESEWDDKENFL</sequence>
<dbReference type="GO" id="GO:0009060">
    <property type="term" value="P:aerobic respiration"/>
    <property type="evidence" value="ECO:0007669"/>
    <property type="project" value="TreeGrafter"/>
</dbReference>
<name>A0A0H5QH94_9EUKA</name>
<reference evidence="2" key="1">
    <citation type="submission" date="2015-04" db="EMBL/GenBank/DDBJ databases">
        <title>The genome sequence of the plant pathogenic Rhizarian Plasmodiophora brassicae reveals insights in its biotrophic life cycle and the origin of chitin synthesis.</title>
        <authorList>
            <person name="Schwelm A."/>
            <person name="Fogelqvist J."/>
            <person name="Knaust A."/>
            <person name="Julke S."/>
            <person name="Lilja T."/>
            <person name="Dhandapani V."/>
            <person name="Bonilla-Rosso G."/>
            <person name="Karlsson M."/>
            <person name="Shevchenko A."/>
            <person name="Choi S.R."/>
            <person name="Kim H.G."/>
            <person name="Park J.Y."/>
            <person name="Lim Y.P."/>
            <person name="Ludwig-Muller J."/>
            <person name="Dixelius C."/>
        </authorList>
    </citation>
    <scope>NUCLEOTIDE SEQUENCE</scope>
    <source>
        <tissue evidence="2">Potato root galls</tissue>
    </source>
</reference>
<evidence type="ECO:0000256" key="1">
    <source>
        <dbReference type="SAM" id="MobiDB-lite"/>
    </source>
</evidence>
<feature type="region of interest" description="Disordered" evidence="1">
    <location>
        <begin position="241"/>
        <end position="274"/>
    </location>
</feature>
<proteinExistence type="predicted"/>